<dbReference type="CDD" id="cd00657">
    <property type="entry name" value="Ferritin_like"/>
    <property type="match status" value="1"/>
</dbReference>
<keyword evidence="1" id="KW-0614">Plasmid</keyword>
<dbReference type="RefSeq" id="WP_212821830.1">
    <property type="nucleotide sequence ID" value="NZ_AP023416.1"/>
</dbReference>
<proteinExistence type="predicted"/>
<dbReference type="GO" id="GO:0016491">
    <property type="term" value="F:oxidoreductase activity"/>
    <property type="evidence" value="ECO:0007669"/>
    <property type="project" value="InterPro"/>
</dbReference>
<dbReference type="Proteomes" id="UP000681343">
    <property type="component" value="Plasmid pMM35_01"/>
</dbReference>
<dbReference type="Gene3D" id="1.10.620.20">
    <property type="entry name" value="Ribonucleotide Reductase, subunit A"/>
    <property type="match status" value="1"/>
</dbReference>
<accession>A0A810PUL0</accession>
<protein>
    <recommendedName>
        <fullName evidence="3">Rubrerythrin family protein</fullName>
    </recommendedName>
</protein>
<dbReference type="InterPro" id="IPR009078">
    <property type="entry name" value="Ferritin-like_SF"/>
</dbReference>
<evidence type="ECO:0000313" key="1">
    <source>
        <dbReference type="EMBL" id="BCK80008.1"/>
    </source>
</evidence>
<dbReference type="SUPFAM" id="SSF47240">
    <property type="entry name" value="Ferritin-like"/>
    <property type="match status" value="1"/>
</dbReference>
<reference evidence="1" key="1">
    <citation type="submission" date="2020-09" db="EMBL/GenBank/DDBJ databases">
        <title>New species isolated from human feces.</title>
        <authorList>
            <person name="Kitahara M."/>
            <person name="Shigeno Y."/>
            <person name="Shime M."/>
            <person name="Matsumoto Y."/>
            <person name="Nakamura S."/>
            <person name="Motooka D."/>
            <person name="Fukuoka S."/>
            <person name="Nishikawa H."/>
            <person name="Benno Y."/>
        </authorList>
    </citation>
    <scope>NUCLEOTIDE SEQUENCE</scope>
    <source>
        <strain evidence="1">MM35</strain>
        <plasmid evidence="1">pMM35_01</plasmid>
    </source>
</reference>
<sequence>MDTEQTVEQKRAIWQRVNPTLQPYPAEADAVNVCCMGVNAREDVEVIQGFIEEELADRRSYLACAGMAPNAAARQVMRRLAAEEGGHARKLMGVYYLVTGQVYCPAVSGGCEKCPGSWRELLRLRYHQESCGGLNYRRAGDETTDECLGEIFSELSKDEYRHARQVLGLLEKLIPIQ</sequence>
<name>A0A810PUL0_9FIRM</name>
<evidence type="ECO:0000313" key="2">
    <source>
        <dbReference type="Proteomes" id="UP000681343"/>
    </source>
</evidence>
<dbReference type="EMBL" id="AP023416">
    <property type="protein sequence ID" value="BCK80008.1"/>
    <property type="molecule type" value="Genomic_DNA"/>
</dbReference>
<dbReference type="KEGG" id="vfa:MM35RIKEN_22000"/>
<organism evidence="1 2">
    <name type="scientific">Vescimonas fastidiosa</name>
    <dbReference type="NCBI Taxonomy" id="2714353"/>
    <lineage>
        <taxon>Bacteria</taxon>
        <taxon>Bacillati</taxon>
        <taxon>Bacillota</taxon>
        <taxon>Clostridia</taxon>
        <taxon>Eubacteriales</taxon>
        <taxon>Oscillospiraceae</taxon>
        <taxon>Vescimonas</taxon>
    </lineage>
</organism>
<keyword evidence="2" id="KW-1185">Reference proteome</keyword>
<evidence type="ECO:0008006" key="3">
    <source>
        <dbReference type="Google" id="ProtNLM"/>
    </source>
</evidence>
<geneLocation type="plasmid" evidence="1 2">
    <name>pMM35_01</name>
</geneLocation>
<gene>
    <name evidence="1" type="ORF">MM35RIKEN_22000</name>
</gene>
<dbReference type="AlphaFoldDB" id="A0A810PUL0"/>
<dbReference type="InterPro" id="IPR012348">
    <property type="entry name" value="RNR-like"/>
</dbReference>